<organism evidence="2">
    <name type="scientific">hydrothermal vent metagenome</name>
    <dbReference type="NCBI Taxonomy" id="652676"/>
    <lineage>
        <taxon>unclassified sequences</taxon>
        <taxon>metagenomes</taxon>
        <taxon>ecological metagenomes</taxon>
    </lineage>
</organism>
<dbReference type="PANTHER" id="PTHR43106">
    <property type="entry name" value="DEHYDROGENASE-RELATED"/>
    <property type="match status" value="1"/>
</dbReference>
<dbReference type="InterPro" id="IPR036188">
    <property type="entry name" value="FAD/NAD-bd_sf"/>
</dbReference>
<dbReference type="AlphaFoldDB" id="A0A3B1CL58"/>
<dbReference type="EMBL" id="UOGH01000104">
    <property type="protein sequence ID" value="VAX29032.1"/>
    <property type="molecule type" value="Genomic_DNA"/>
</dbReference>
<dbReference type="SUPFAM" id="SSF51905">
    <property type="entry name" value="FAD/NAD(P)-binding domain"/>
    <property type="match status" value="1"/>
</dbReference>
<dbReference type="InterPro" id="IPR028348">
    <property type="entry name" value="FAD-binding_protein"/>
</dbReference>
<dbReference type="PIRSF" id="PIRSF038984">
    <property type="entry name" value="FAD_binding_protein"/>
    <property type="match status" value="1"/>
</dbReference>
<dbReference type="Pfam" id="PF21688">
    <property type="entry name" value="FAD-depend_C"/>
    <property type="match status" value="1"/>
</dbReference>
<evidence type="ECO:0000259" key="1">
    <source>
        <dbReference type="Pfam" id="PF21688"/>
    </source>
</evidence>
<dbReference type="InterPro" id="IPR049516">
    <property type="entry name" value="FAD-depend_C"/>
</dbReference>
<sequence length="463" mass="51597">MPDTKKLYDVIVIGAGPAGIFAVLELLKDAPQTKILLIEKGRDIDRRKCPMMQGKSSCASCAVCDLLSGWGGAGAFSDGKLSLSSEVGGHLARYMDKETLEGLIKYVDDVYRQYGAPEKVFGESPEEMERIKNLASKNDLLFVPTRIRHIGTERCKEVLERMRLYINEKIDVVFNTKVTKIIVDGNKATGVKVITGEEYKGRFILSAPGREGSRWLEREAKRLKLTLLNNPVDVGVRVEVPASVMEPLTSVTYEPKLIYYSKAFDDRVRTFCVNPYGEVVKEYLKGVWTVNGHSYARHKTGNTNFALLVSTYFTEPFKEPISYGRYIARLANFLGQGVIVQRLGDLRRGRRSTPERISSGIVEPTLKDTTPGDLSFVLPYRYLTDILEMIEALDRIAPGVNSRHTLLYGVEVKFYSMQIKLTPELESEVENLFAIGDGAGVSRGLVQASASGIMAARAVLKRM</sequence>
<dbReference type="PRINTS" id="PR00368">
    <property type="entry name" value="FADPNR"/>
</dbReference>
<dbReference type="PANTHER" id="PTHR43106:SF1">
    <property type="entry name" value="DEHYDROGENASE-RELATED"/>
    <property type="match status" value="1"/>
</dbReference>
<name>A0A3B1CL58_9ZZZZ</name>
<protein>
    <submittedName>
        <fullName evidence="2">NAD(FAD)-utilizing dehydrogenase</fullName>
    </submittedName>
</protein>
<accession>A0A3B1CL58</accession>
<feature type="domain" description="FAD-dependent protein C-terminal" evidence="1">
    <location>
        <begin position="234"/>
        <end position="412"/>
    </location>
</feature>
<proteinExistence type="predicted"/>
<evidence type="ECO:0000313" key="2">
    <source>
        <dbReference type="EMBL" id="VAX29032.1"/>
    </source>
</evidence>
<dbReference type="Gene3D" id="3.50.50.60">
    <property type="entry name" value="FAD/NAD(P)-binding domain"/>
    <property type="match status" value="2"/>
</dbReference>
<reference evidence="2" key="1">
    <citation type="submission" date="2018-06" db="EMBL/GenBank/DDBJ databases">
        <authorList>
            <person name="Zhirakovskaya E."/>
        </authorList>
    </citation>
    <scope>NUCLEOTIDE SEQUENCE</scope>
</reference>
<gene>
    <name evidence="2" type="ORF">MNBD_NITROSPIRAE02-1209</name>
</gene>